<sequence>MYGSTTLSTFNNLIVTHELVLRDDSFKSLPVPIISDHEKILSAQMIIEEIFVKLKMRPSSTSDDIYLEWHLLEEDICSHIKSMSLKMFEDIDTYCINADINSCDSLLLVLEFVLSDACSNEQKTKEKAEVLDIERFGNLMEHVCNDETDSSETCKKMASGEALLGTKEATCVKKQKSADKILEVGCALPVVSANNPIATHDTSRKQQQSLEDEIHPRGEFHSISIPNESRKNLEGPLHSTHVEGKNSMKYLEATYEVPQLPLAMESKKVNTNTPSLPDAIIIVNTRNGETEMIISRRSTYKKILAMEKVVQTNSSDDASSLPSCVENIAANVLTSLSFAFSSCILIFEGEVGFLGGIMESSDELYAAAASLGIDLQLFYSYSSKTTDEIILNCITHAAKSTRGLYPKMPESETLAESFLSKFTSLNPLLAHAILSSVGRLIEFFEMSHQQRVCALQKYLVPQASITLFSALCRYGEREDSRSGMTDCCSSVSSGHDSGYCCPKIDHVQKKRKYIGSPEKKSMPVDYLFQFEKSNDVLWDPPKSANSHRFWNLEAEEVSDGVEKSNAALDEIYFTKNQRPDAHMMLNRPSMTETSFGQSKKVHISMEDNGIEKSNAALDEVYFSKYQRLDARMMLNCPSLTETSFGQSKKVHMTVADKLGSHTNKGEIIDIDDDALAGEDFSFLHPEKLSPEWFSLPSFSTAAEINSDLDSWIHTKDNGETLSEGFILNSQADLMNNITPFKEKDPCYGRTPLSKAILSDQPQKGSPWTIDFLNRIKEKSRMRHQSLPNISSAPCFGYSGNSSKFRKRKSPSILDFYSAEKLGLITQGHYQLLSFTFHLSKSETDF</sequence>
<reference evidence="1 2" key="2">
    <citation type="journal article" date="2022" name="Mol. Ecol. Resour.">
        <title>The genomes of chicory, endive, great burdock and yacon provide insights into Asteraceae paleo-polyploidization history and plant inulin production.</title>
        <authorList>
            <person name="Fan W."/>
            <person name="Wang S."/>
            <person name="Wang H."/>
            <person name="Wang A."/>
            <person name="Jiang F."/>
            <person name="Liu H."/>
            <person name="Zhao H."/>
            <person name="Xu D."/>
            <person name="Zhang Y."/>
        </authorList>
    </citation>
    <scope>NUCLEOTIDE SEQUENCE [LARGE SCALE GENOMIC DNA]</scope>
    <source>
        <strain evidence="2">cv. Yunnan</strain>
        <tissue evidence="1">Leaves</tissue>
    </source>
</reference>
<protein>
    <submittedName>
        <fullName evidence="1">Uncharacterized protein</fullName>
    </submittedName>
</protein>
<reference evidence="2" key="1">
    <citation type="journal article" date="2022" name="Mol. Ecol. Resour.">
        <title>The genomes of chicory, endive, great burdock and yacon provide insights into Asteraceae palaeo-polyploidization history and plant inulin production.</title>
        <authorList>
            <person name="Fan W."/>
            <person name="Wang S."/>
            <person name="Wang H."/>
            <person name="Wang A."/>
            <person name="Jiang F."/>
            <person name="Liu H."/>
            <person name="Zhao H."/>
            <person name="Xu D."/>
            <person name="Zhang Y."/>
        </authorList>
    </citation>
    <scope>NUCLEOTIDE SEQUENCE [LARGE SCALE GENOMIC DNA]</scope>
    <source>
        <strain evidence="2">cv. Yunnan</strain>
    </source>
</reference>
<dbReference type="Proteomes" id="UP001056120">
    <property type="component" value="Linkage Group LG08"/>
</dbReference>
<evidence type="ECO:0000313" key="2">
    <source>
        <dbReference type="Proteomes" id="UP001056120"/>
    </source>
</evidence>
<gene>
    <name evidence="1" type="ORF">L1987_24164</name>
</gene>
<proteinExistence type="predicted"/>
<evidence type="ECO:0000313" key="1">
    <source>
        <dbReference type="EMBL" id="KAI3808216.1"/>
    </source>
</evidence>
<name>A0ACB9IL64_9ASTR</name>
<keyword evidence="2" id="KW-1185">Reference proteome</keyword>
<accession>A0ACB9IL64</accession>
<dbReference type="EMBL" id="CM042025">
    <property type="protein sequence ID" value="KAI3808216.1"/>
    <property type="molecule type" value="Genomic_DNA"/>
</dbReference>
<organism evidence="1 2">
    <name type="scientific">Smallanthus sonchifolius</name>
    <dbReference type="NCBI Taxonomy" id="185202"/>
    <lineage>
        <taxon>Eukaryota</taxon>
        <taxon>Viridiplantae</taxon>
        <taxon>Streptophyta</taxon>
        <taxon>Embryophyta</taxon>
        <taxon>Tracheophyta</taxon>
        <taxon>Spermatophyta</taxon>
        <taxon>Magnoliopsida</taxon>
        <taxon>eudicotyledons</taxon>
        <taxon>Gunneridae</taxon>
        <taxon>Pentapetalae</taxon>
        <taxon>asterids</taxon>
        <taxon>campanulids</taxon>
        <taxon>Asterales</taxon>
        <taxon>Asteraceae</taxon>
        <taxon>Asteroideae</taxon>
        <taxon>Heliantheae alliance</taxon>
        <taxon>Millerieae</taxon>
        <taxon>Smallanthus</taxon>
    </lineage>
</organism>
<comment type="caution">
    <text evidence="1">The sequence shown here is derived from an EMBL/GenBank/DDBJ whole genome shotgun (WGS) entry which is preliminary data.</text>
</comment>